<reference evidence="1 2" key="1">
    <citation type="submission" date="2017-12" db="EMBL/GenBank/DDBJ databases">
        <title>Taxonomic description and draft genome of Pradoshia cofamensis Gen. nov., sp. nov., a thermotolerant bacillale isolated from anterior gut of earthworm Eisenia fetida.</title>
        <authorList>
            <person name="Saha T."/>
            <person name="Chakraborty R."/>
        </authorList>
    </citation>
    <scope>NUCLEOTIDE SEQUENCE [LARGE SCALE GENOMIC DNA]</scope>
    <source>
        <strain evidence="1 2">EAG3</strain>
    </source>
</reference>
<gene>
    <name evidence="1" type="ORF">CYL18_14495</name>
</gene>
<name>A0A2S7MXC5_9BACI</name>
<protein>
    <submittedName>
        <fullName evidence="1">TIGR02677 family protein</fullName>
    </submittedName>
</protein>
<comment type="caution">
    <text evidence="1">The sequence shown here is derived from an EMBL/GenBank/DDBJ whole genome shotgun (WGS) entry which is preliminary data.</text>
</comment>
<keyword evidence="2" id="KW-1185">Reference proteome</keyword>
<dbReference type="AlphaFoldDB" id="A0A2S7MXC5"/>
<accession>A0A2S7MXC5</accession>
<dbReference type="NCBIfam" id="TIGR02677">
    <property type="entry name" value="TIGR02677 family protein"/>
    <property type="match status" value="1"/>
</dbReference>
<dbReference type="Pfam" id="PF09660">
    <property type="entry name" value="DUF2397"/>
    <property type="match status" value="1"/>
</dbReference>
<dbReference type="InterPro" id="IPR013493">
    <property type="entry name" value="CHP02677"/>
</dbReference>
<evidence type="ECO:0000313" key="2">
    <source>
        <dbReference type="Proteomes" id="UP000239663"/>
    </source>
</evidence>
<dbReference type="EMBL" id="PKOZ01000010">
    <property type="protein sequence ID" value="PQD94420.1"/>
    <property type="molecule type" value="Genomic_DNA"/>
</dbReference>
<proteinExistence type="predicted"/>
<evidence type="ECO:0000313" key="1">
    <source>
        <dbReference type="EMBL" id="PQD94420.1"/>
    </source>
</evidence>
<dbReference type="Proteomes" id="UP000239663">
    <property type="component" value="Unassembled WGS sequence"/>
</dbReference>
<sequence>MSMKYPLDTVNLLKYATTENSYRYRPIIRFLYEQYERFKYYSRTEEIFRFLKENKLVEDTYKESDLYEDLRRLEAWECVISRRDKELIFYTIEEFKNKRLKYQITQPVFEIENTLKKLDELEDELTGALESREFERILKGVNKLMEVDLDNASNEILYENWMVLMNSLENLKRNSANYLSYLKSEKAEQLFKTEEFLLFKEKFVDYLSKFILTMNRNKHKIAKMISGIEQSYIDRYIQRLVDYFASIPTLDGQKFNREKSTRLQTERWLELRNWFISSGDNVRDVDVLLKETEVSIQMISRYALRLSEMKGNNKNRKDDYLALATMFNQCEHIDDAHHLAAACFGVHHTKHLFGIEKLTDTQNEEIWEQNQPTFVTAPKSKAYQRNKRIKSYVKASTEEKQIKKEQVRDNRKKERQMIASLIVDQKIVLKDLGIVEPFVRKSILTWISRGAQNKRRTGKTDFGESFSFYKASDQKIKLKCTDGVMEMPDLIFEFETGD</sequence>
<organism evidence="1 2">
    <name type="scientific">Pradoshia eiseniae</name>
    <dbReference type="NCBI Taxonomy" id="2064768"/>
    <lineage>
        <taxon>Bacteria</taxon>
        <taxon>Bacillati</taxon>
        <taxon>Bacillota</taxon>
        <taxon>Bacilli</taxon>
        <taxon>Bacillales</taxon>
        <taxon>Bacillaceae</taxon>
        <taxon>Pradoshia</taxon>
    </lineage>
</organism>